<gene>
    <name evidence="1" type="ORF">WN944_020482</name>
</gene>
<name>A0AAP0QEX2_9ROSI</name>
<evidence type="ECO:0000313" key="2">
    <source>
        <dbReference type="Proteomes" id="UP001428341"/>
    </source>
</evidence>
<accession>A0AAP0QEX2</accession>
<keyword evidence="2" id="KW-1185">Reference proteome</keyword>
<organism evidence="1 2">
    <name type="scientific">Citrus x changshan-huyou</name>
    <dbReference type="NCBI Taxonomy" id="2935761"/>
    <lineage>
        <taxon>Eukaryota</taxon>
        <taxon>Viridiplantae</taxon>
        <taxon>Streptophyta</taxon>
        <taxon>Embryophyta</taxon>
        <taxon>Tracheophyta</taxon>
        <taxon>Spermatophyta</taxon>
        <taxon>Magnoliopsida</taxon>
        <taxon>eudicotyledons</taxon>
        <taxon>Gunneridae</taxon>
        <taxon>Pentapetalae</taxon>
        <taxon>rosids</taxon>
        <taxon>malvids</taxon>
        <taxon>Sapindales</taxon>
        <taxon>Rutaceae</taxon>
        <taxon>Aurantioideae</taxon>
        <taxon>Citrus</taxon>
    </lineage>
</organism>
<dbReference type="AlphaFoldDB" id="A0AAP0QEX2"/>
<protein>
    <submittedName>
        <fullName evidence="1">Uncharacterized protein</fullName>
    </submittedName>
</protein>
<dbReference type="Proteomes" id="UP001428341">
    <property type="component" value="Unassembled WGS sequence"/>
</dbReference>
<evidence type="ECO:0000313" key="1">
    <source>
        <dbReference type="EMBL" id="KAK9189077.1"/>
    </source>
</evidence>
<proteinExistence type="predicted"/>
<reference evidence="1 2" key="1">
    <citation type="submission" date="2024-05" db="EMBL/GenBank/DDBJ databases">
        <title>Haplotype-resolved chromosome-level genome assembly of Huyou (Citrus changshanensis).</title>
        <authorList>
            <person name="Miao C."/>
            <person name="Chen W."/>
            <person name="Wu Y."/>
            <person name="Wang L."/>
            <person name="Zhao S."/>
            <person name="Grierson D."/>
            <person name="Xu C."/>
            <person name="Chen K."/>
        </authorList>
    </citation>
    <scope>NUCLEOTIDE SEQUENCE [LARGE SCALE GENOMIC DNA]</scope>
    <source>
        <strain evidence="1">01-14</strain>
        <tissue evidence="1">Leaf</tissue>
    </source>
</reference>
<comment type="caution">
    <text evidence="1">The sequence shown here is derived from an EMBL/GenBank/DDBJ whole genome shotgun (WGS) entry which is preliminary data.</text>
</comment>
<dbReference type="EMBL" id="JBCGBO010000007">
    <property type="protein sequence ID" value="KAK9189077.1"/>
    <property type="molecule type" value="Genomic_DNA"/>
</dbReference>
<sequence>MAALERRNYGMVPAGESSIENMLKERKSRSLKSEMRHMFGGLYETSMPCNHHSFLGLFRARKRNLGHKAFGSEHRRNFGRYEQKMMVEGGVWPY</sequence>